<dbReference type="EMBL" id="JELW01000027">
    <property type="protein sequence ID" value="EXU98409.1"/>
    <property type="molecule type" value="Genomic_DNA"/>
</dbReference>
<dbReference type="PROSITE" id="PS50048">
    <property type="entry name" value="ZN2_CY6_FUNGAL_2"/>
    <property type="match status" value="1"/>
</dbReference>
<evidence type="ECO:0000313" key="4">
    <source>
        <dbReference type="EMBL" id="EXU98409.1"/>
    </source>
</evidence>
<dbReference type="InterPro" id="IPR021858">
    <property type="entry name" value="Fun_TF"/>
</dbReference>
<name>A0A0A1URL5_9HYPO</name>
<dbReference type="PANTHER" id="PTHR47657">
    <property type="entry name" value="STEROL REGULATORY ELEMENT-BINDING PROTEIN ECM22"/>
    <property type="match status" value="1"/>
</dbReference>
<dbReference type="InterPro" id="IPR036864">
    <property type="entry name" value="Zn2-C6_fun-type_DNA-bd_sf"/>
</dbReference>
<keyword evidence="1" id="KW-0539">Nucleus</keyword>
<dbReference type="Proteomes" id="UP000030151">
    <property type="component" value="Unassembled WGS sequence"/>
</dbReference>
<dbReference type="PROSITE" id="PS00463">
    <property type="entry name" value="ZN2_CY6_FUNGAL_1"/>
    <property type="match status" value="1"/>
</dbReference>
<dbReference type="GO" id="GO:0000981">
    <property type="term" value="F:DNA-binding transcription factor activity, RNA polymerase II-specific"/>
    <property type="evidence" value="ECO:0007669"/>
    <property type="project" value="InterPro"/>
</dbReference>
<dbReference type="GO" id="GO:0008270">
    <property type="term" value="F:zinc ion binding"/>
    <property type="evidence" value="ECO:0007669"/>
    <property type="project" value="InterPro"/>
</dbReference>
<evidence type="ECO:0000256" key="1">
    <source>
        <dbReference type="ARBA" id="ARBA00023242"/>
    </source>
</evidence>
<organism evidence="4 5">
    <name type="scientific">Metarhizium robertsii</name>
    <dbReference type="NCBI Taxonomy" id="568076"/>
    <lineage>
        <taxon>Eukaryota</taxon>
        <taxon>Fungi</taxon>
        <taxon>Dikarya</taxon>
        <taxon>Ascomycota</taxon>
        <taxon>Pezizomycotina</taxon>
        <taxon>Sordariomycetes</taxon>
        <taxon>Hypocreomycetidae</taxon>
        <taxon>Hypocreales</taxon>
        <taxon>Clavicipitaceae</taxon>
        <taxon>Metarhizium</taxon>
    </lineage>
</organism>
<dbReference type="SMART" id="SM00066">
    <property type="entry name" value="GAL4"/>
    <property type="match status" value="1"/>
</dbReference>
<reference evidence="4 5" key="1">
    <citation type="submission" date="2014-02" db="EMBL/GenBank/DDBJ databases">
        <title>The genome sequence of the entomopathogenic fungus Metarhizium robertsii ARSEF 2575.</title>
        <authorList>
            <person name="Giuliano Garisto Donzelli B."/>
            <person name="Roe B.A."/>
            <person name="Macmil S.L."/>
            <person name="Krasnoff S.B."/>
            <person name="Gibson D.M."/>
        </authorList>
    </citation>
    <scope>NUCLEOTIDE SEQUENCE [LARGE SCALE GENOMIC DNA]</scope>
    <source>
        <strain evidence="4 5">ARSEF 2575</strain>
    </source>
</reference>
<dbReference type="eggNOG" id="ENOG502SHVN">
    <property type="taxonomic scope" value="Eukaryota"/>
</dbReference>
<evidence type="ECO:0000313" key="5">
    <source>
        <dbReference type="Proteomes" id="UP000030151"/>
    </source>
</evidence>
<dbReference type="HOGENOM" id="CLU_031993_0_0_1"/>
<dbReference type="InterPro" id="IPR001138">
    <property type="entry name" value="Zn2Cys6_DnaBD"/>
</dbReference>
<evidence type="ECO:0000256" key="2">
    <source>
        <dbReference type="SAM" id="MobiDB-lite"/>
    </source>
</evidence>
<feature type="domain" description="Zn(2)-C6 fungal-type" evidence="3">
    <location>
        <begin position="26"/>
        <end position="56"/>
    </location>
</feature>
<comment type="caution">
    <text evidence="4">The sequence shown here is derived from an EMBL/GenBank/DDBJ whole genome shotgun (WGS) entry which is preliminary data.</text>
</comment>
<dbReference type="InterPro" id="IPR052400">
    <property type="entry name" value="Zn2-C6_fungal_TF"/>
</dbReference>
<feature type="region of interest" description="Disordered" evidence="2">
    <location>
        <begin position="64"/>
        <end position="93"/>
    </location>
</feature>
<dbReference type="AlphaFoldDB" id="A0A0A1URL5"/>
<dbReference type="CDD" id="cd00067">
    <property type="entry name" value="GAL4"/>
    <property type="match status" value="1"/>
</dbReference>
<dbReference type="Pfam" id="PF00172">
    <property type="entry name" value="Zn_clus"/>
    <property type="match status" value="1"/>
</dbReference>
<dbReference type="SUPFAM" id="SSF57701">
    <property type="entry name" value="Zn2/Cys6 DNA-binding domain"/>
    <property type="match status" value="1"/>
</dbReference>
<dbReference type="Gene3D" id="4.10.240.10">
    <property type="entry name" value="Zn(2)-C6 fungal-type DNA-binding domain"/>
    <property type="match status" value="1"/>
</dbReference>
<dbReference type="OrthoDB" id="5295362at2759"/>
<gene>
    <name evidence="4" type="ORF">X797_008587</name>
</gene>
<sequence length="555" mass="61701">MPNTTITRKAASEFRPRRSHEKSRNGCVRCKQQRKKCDEARPICSRCDKRSHCCRYHDAAKRDSVGESVPEAAEEEDGASQSPVLEAPDLSPSGSSLWPDNVFATESTTDSLSPYALAYMFEESDEARMPGVLSSQELELLCHYITHTSRIIPFDQGDLYALHVGIPNLALGNEPLMASLLALSAACKGHDIVKHSPQPLERLDEVRELLSLADRHHRTSLHHIQAAIHDVQQHDHVLANAALMVLYGSSSHCVRVSLGQMANRRGLTLENELLPTQSQWMMLIRAAHTAFTGLLDVQNEDINDVFGSQYFSVAENSAFPTPGLSFDSVCLAEDGPSEGTKLFLLPAVWATYGPALDQLAAKVLSLQTQAPRDSGRELQACFAAHEILEQVFSAVFMDKETLAPYEDEAVHLGRMRSVSPWLTSYLGRVTSSTPSKPLRRTVMAFLNRVPLEYLHLVQSTLDGIPVPGHLNHLNWDDSTPTTMTSAHRLAMDMFAHWLVLVMLLDGVWWIGGIGEWELGRILSSAQARAEPGGRWWPESMYNVKRKLAQHMDEAL</sequence>
<protein>
    <submittedName>
        <fullName evidence="4">Zn(2)-Cys(6) zinc finger domain protein</fullName>
    </submittedName>
</protein>
<dbReference type="Pfam" id="PF11951">
    <property type="entry name" value="Fungal_trans_2"/>
    <property type="match status" value="1"/>
</dbReference>
<proteinExistence type="predicted"/>
<dbReference type="PANTHER" id="PTHR47657:SF14">
    <property type="entry name" value="ZN(2)-C6 FUNGAL-TYPE DOMAIN-CONTAINING PROTEIN"/>
    <property type="match status" value="1"/>
</dbReference>
<accession>A0A0A1URL5</accession>
<evidence type="ECO:0000259" key="3">
    <source>
        <dbReference type="PROSITE" id="PS50048"/>
    </source>
</evidence>
<feature type="region of interest" description="Disordered" evidence="2">
    <location>
        <begin position="1"/>
        <end position="25"/>
    </location>
</feature>